<dbReference type="PROSITE" id="PS50011">
    <property type="entry name" value="PROTEIN_KINASE_DOM"/>
    <property type="match status" value="1"/>
</dbReference>
<keyword evidence="1" id="KW-0067">ATP-binding</keyword>
<dbReference type="GO" id="GO:0005524">
    <property type="term" value="F:ATP binding"/>
    <property type="evidence" value="ECO:0007669"/>
    <property type="project" value="UniProtKB-UniRule"/>
</dbReference>
<name>A0A7M2XLE3_9NOCA</name>
<dbReference type="InterPro" id="IPR002575">
    <property type="entry name" value="Aminoglycoside_PTrfase"/>
</dbReference>
<organism evidence="3 4">
    <name type="scientific">Rhodococcus pyridinivorans</name>
    <dbReference type="NCBI Taxonomy" id="103816"/>
    <lineage>
        <taxon>Bacteria</taxon>
        <taxon>Bacillati</taxon>
        <taxon>Actinomycetota</taxon>
        <taxon>Actinomycetes</taxon>
        <taxon>Mycobacteriales</taxon>
        <taxon>Nocardiaceae</taxon>
        <taxon>Rhodococcus</taxon>
    </lineage>
</organism>
<gene>
    <name evidence="3" type="ORF">INP59_22930</name>
</gene>
<dbReference type="SMART" id="SM00587">
    <property type="entry name" value="CHK"/>
    <property type="match status" value="1"/>
</dbReference>
<protein>
    <submittedName>
        <fullName evidence="3">Phosphotransferase</fullName>
    </submittedName>
</protein>
<proteinExistence type="predicted"/>
<keyword evidence="3" id="KW-0808">Transferase</keyword>
<dbReference type="EMBL" id="CP063450">
    <property type="protein sequence ID" value="QOV98634.1"/>
    <property type="molecule type" value="Genomic_DNA"/>
</dbReference>
<dbReference type="GO" id="GO:0004672">
    <property type="term" value="F:protein kinase activity"/>
    <property type="evidence" value="ECO:0007669"/>
    <property type="project" value="InterPro"/>
</dbReference>
<dbReference type="InterPro" id="IPR052961">
    <property type="entry name" value="Oxido-Kinase-like_Enzymes"/>
</dbReference>
<dbReference type="AlphaFoldDB" id="A0A7M2XLE3"/>
<dbReference type="Proteomes" id="UP000593818">
    <property type="component" value="Chromosome"/>
</dbReference>
<dbReference type="Pfam" id="PF01636">
    <property type="entry name" value="APH"/>
    <property type="match status" value="1"/>
</dbReference>
<reference evidence="3 4" key="1">
    <citation type="submission" date="2020-10" db="EMBL/GenBank/DDBJ databases">
        <title>Whole genome sequence of oil-degrading bacteria Rhodococcus pyridinivorans strain 5Ap.</title>
        <authorList>
            <person name="Akhremchuk A.E."/>
            <person name="Valentovich L.N."/>
            <person name="Charniauskaya M.I."/>
            <person name="Bukliarevich H.A."/>
            <person name="Titok M.A."/>
        </authorList>
    </citation>
    <scope>NUCLEOTIDE SEQUENCE [LARGE SCALE GENOMIC DNA]</scope>
    <source>
        <strain evidence="3 4">5Ap</strain>
    </source>
</reference>
<dbReference type="PROSITE" id="PS00107">
    <property type="entry name" value="PROTEIN_KINASE_ATP"/>
    <property type="match status" value="1"/>
</dbReference>
<dbReference type="PANTHER" id="PTHR23020:SF20">
    <property type="entry name" value="CHK KINASE-LIKE DOMAIN-CONTAINING PROTEIN"/>
    <property type="match status" value="1"/>
</dbReference>
<feature type="domain" description="Protein kinase" evidence="2">
    <location>
        <begin position="37"/>
        <end position="362"/>
    </location>
</feature>
<dbReference type="RefSeq" id="WP_138844981.1">
    <property type="nucleotide sequence ID" value="NZ_CP040719.1"/>
</dbReference>
<dbReference type="InterPro" id="IPR000719">
    <property type="entry name" value="Prot_kinase_dom"/>
</dbReference>
<evidence type="ECO:0000313" key="4">
    <source>
        <dbReference type="Proteomes" id="UP000593818"/>
    </source>
</evidence>
<dbReference type="InterPro" id="IPR015897">
    <property type="entry name" value="CHK_kinase-like"/>
</dbReference>
<dbReference type="Gene3D" id="3.90.1200.10">
    <property type="match status" value="1"/>
</dbReference>
<feature type="binding site" evidence="1">
    <location>
        <position position="71"/>
    </location>
    <ligand>
        <name>ATP</name>
        <dbReference type="ChEBI" id="CHEBI:30616"/>
    </ligand>
</feature>
<evidence type="ECO:0000313" key="3">
    <source>
        <dbReference type="EMBL" id="QOV98634.1"/>
    </source>
</evidence>
<evidence type="ECO:0000256" key="1">
    <source>
        <dbReference type="PROSITE-ProRule" id="PRU10141"/>
    </source>
</evidence>
<keyword evidence="4" id="KW-1185">Reference proteome</keyword>
<evidence type="ECO:0000259" key="2">
    <source>
        <dbReference type="PROSITE" id="PS50011"/>
    </source>
</evidence>
<dbReference type="InterPro" id="IPR017441">
    <property type="entry name" value="Protein_kinase_ATP_BS"/>
</dbReference>
<keyword evidence="1" id="KW-0547">Nucleotide-binding</keyword>
<dbReference type="PANTHER" id="PTHR23020">
    <property type="entry name" value="UNCHARACTERIZED NUCLEAR HORMONE RECEPTOR-RELATED"/>
    <property type="match status" value="1"/>
</dbReference>
<sequence>MKRDTVTATPADAATIERLETALGAGHSAAPAAGLTAAELTPVGVGAMADTFKVRLQWDHPGAGPACLILKQPAVDGTAATTAASLGAYEREARFYSELAPRTQVRAPRLYGVIDRAGAGAPDTVLLEDLTARHRPGDQLREMPIEELDRARHQLALLQAPFWENSATAELPWLHRRLGVPIPGILERMERSWHSVTDTIAADLPADERKCIDRFVGSAADWAQLNPGPQTLVHHDLRADNLLFGEGEIVLIDWQTIGWGSAMFDFAYLIGTSLEVGTRRRHEAELLRRHVAELQELGVDWTESEAQDIYRWAACAVLMMLVPPISSVKSNPRMVTMFRRMLSLGARQALDAGSLDLLDSRL</sequence>
<accession>A0A7M2XLE3</accession>
<dbReference type="InterPro" id="IPR011009">
    <property type="entry name" value="Kinase-like_dom_sf"/>
</dbReference>
<dbReference type="SUPFAM" id="SSF56112">
    <property type="entry name" value="Protein kinase-like (PK-like)"/>
    <property type="match status" value="1"/>
</dbReference>